<protein>
    <submittedName>
        <fullName evidence="1">Uncharacterized protein</fullName>
    </submittedName>
</protein>
<sequence>MPIGSAQAQAKWRARPVNHNMALRARFAAIRWVRAGGSAPCFGRNGRGV</sequence>
<comment type="caution">
    <text evidence="1">The sequence shown here is derived from an EMBL/GenBank/DDBJ whole genome shotgun (WGS) entry which is preliminary data.</text>
</comment>
<accession>A0A512C1J6</accession>
<evidence type="ECO:0000313" key="1">
    <source>
        <dbReference type="EMBL" id="GEO18088.1"/>
    </source>
</evidence>
<organism evidence="1 2">
    <name type="scientific">Microvirga aerophila</name>
    <dbReference type="NCBI Taxonomy" id="670291"/>
    <lineage>
        <taxon>Bacteria</taxon>
        <taxon>Pseudomonadati</taxon>
        <taxon>Pseudomonadota</taxon>
        <taxon>Alphaproteobacteria</taxon>
        <taxon>Hyphomicrobiales</taxon>
        <taxon>Methylobacteriaceae</taxon>
        <taxon>Microvirga</taxon>
    </lineage>
</organism>
<evidence type="ECO:0000313" key="2">
    <source>
        <dbReference type="Proteomes" id="UP000321085"/>
    </source>
</evidence>
<dbReference type="Proteomes" id="UP000321085">
    <property type="component" value="Unassembled WGS sequence"/>
</dbReference>
<reference evidence="1 2" key="1">
    <citation type="submission" date="2019-07" db="EMBL/GenBank/DDBJ databases">
        <title>Whole genome shotgun sequence of Microvirga aerophila NBRC 106136.</title>
        <authorList>
            <person name="Hosoyama A."/>
            <person name="Uohara A."/>
            <person name="Ohji S."/>
            <person name="Ichikawa N."/>
        </authorList>
    </citation>
    <scope>NUCLEOTIDE SEQUENCE [LARGE SCALE GENOMIC DNA]</scope>
    <source>
        <strain evidence="1 2">NBRC 106136</strain>
    </source>
</reference>
<gene>
    <name evidence="1" type="ORF">MAE02_57840</name>
</gene>
<dbReference type="AlphaFoldDB" id="A0A512C1J6"/>
<name>A0A512C1J6_9HYPH</name>
<keyword evidence="2" id="KW-1185">Reference proteome</keyword>
<dbReference type="EMBL" id="BJYU01000151">
    <property type="protein sequence ID" value="GEO18088.1"/>
    <property type="molecule type" value="Genomic_DNA"/>
</dbReference>
<proteinExistence type="predicted"/>